<dbReference type="Proteomes" id="UP000651977">
    <property type="component" value="Unassembled WGS sequence"/>
</dbReference>
<dbReference type="Pfam" id="PF19290">
    <property type="entry name" value="PmbA_TldD_2nd"/>
    <property type="match status" value="1"/>
</dbReference>
<dbReference type="InterPro" id="IPR035068">
    <property type="entry name" value="TldD/PmbA_N"/>
</dbReference>
<dbReference type="InterPro" id="IPR045570">
    <property type="entry name" value="Metalloprtase-TldD/E_cen_dom"/>
</dbReference>
<dbReference type="Gene3D" id="3.30.2290.10">
    <property type="entry name" value="PmbA/TldD superfamily"/>
    <property type="match status" value="1"/>
</dbReference>
<dbReference type="PANTHER" id="PTHR43421">
    <property type="entry name" value="METALLOPROTEASE PMBA"/>
    <property type="match status" value="1"/>
</dbReference>
<evidence type="ECO:0000259" key="4">
    <source>
        <dbReference type="Pfam" id="PF19290"/>
    </source>
</evidence>
<dbReference type="SUPFAM" id="SSF111283">
    <property type="entry name" value="Putative modulator of DNA gyrase, PmbA/TldD"/>
    <property type="match status" value="1"/>
</dbReference>
<gene>
    <name evidence="5" type="ORF">GCM10007414_06470</name>
</gene>
<evidence type="ECO:0000313" key="5">
    <source>
        <dbReference type="EMBL" id="GGA96239.1"/>
    </source>
</evidence>
<dbReference type="Pfam" id="PF01523">
    <property type="entry name" value="PmbA_TldD_1st"/>
    <property type="match status" value="1"/>
</dbReference>
<dbReference type="InterPro" id="IPR045569">
    <property type="entry name" value="Metalloprtase-TldD/E_C"/>
</dbReference>
<organism evidence="5 6">
    <name type="scientific">Agarivorans gilvus</name>
    <dbReference type="NCBI Taxonomy" id="680279"/>
    <lineage>
        <taxon>Bacteria</taxon>
        <taxon>Pseudomonadati</taxon>
        <taxon>Pseudomonadota</taxon>
        <taxon>Gammaproteobacteria</taxon>
        <taxon>Alteromonadales</taxon>
        <taxon>Alteromonadaceae</taxon>
        <taxon>Agarivorans</taxon>
    </lineage>
</organism>
<dbReference type="Pfam" id="PF19289">
    <property type="entry name" value="PmbA_TldD_3rd"/>
    <property type="match status" value="1"/>
</dbReference>
<dbReference type="EMBL" id="BMDY01000003">
    <property type="protein sequence ID" value="GGA96239.1"/>
    <property type="molecule type" value="Genomic_DNA"/>
</dbReference>
<accession>A0ABQ1HYG7</accession>
<sequence length="445" mass="47880">MSPEKQVSQELSQLKQAVEFALEQAKLLGADQSEVSISKQTGICVATREQQVETLEFNHDGALGIALYKANCKGSASTSDLSPEAIKNAVKAAYDISRYTSTDMAAGIADQDLLATNIPDLELFHPHPLEPDYFIDVANRCEHLALSNPLIKASDGANINSHYGVKVYGNSHGFLAGYPTSRHSISCMLIAGDKEMQRDYAYSVARDFADLDSIEQIASKAASKTLGRLNSRKISTCEVPVIFDQDVASGLFGHLVGAISGGNLYRRSSFLLDGLGKKVFPSWLSIYEDPFVKKGLSSTPFDSEGVAPKAKHIIADGILETYLLTSYSARKLGMQSTGHAGGIHNWQIQHSGISRAELLKQMGTGLLVTELMGQGVNTVTGDYSRGAAGYWVENGEIAFPVHEITVASTLQDIYANIVAIADDYDKESTIQSGSVLISSMKIAGS</sequence>
<keyword evidence="6" id="KW-1185">Reference proteome</keyword>
<dbReference type="NCBIfam" id="NF008268">
    <property type="entry name" value="PRK11040.1"/>
    <property type="match status" value="1"/>
</dbReference>
<feature type="domain" description="Metalloprotease TldD/E central" evidence="4">
    <location>
        <begin position="125"/>
        <end position="229"/>
    </location>
</feature>
<reference evidence="6" key="1">
    <citation type="journal article" date="2019" name="Int. J. Syst. Evol. Microbiol.">
        <title>The Global Catalogue of Microorganisms (GCM) 10K type strain sequencing project: providing services to taxonomists for standard genome sequencing and annotation.</title>
        <authorList>
            <consortium name="The Broad Institute Genomics Platform"/>
            <consortium name="The Broad Institute Genome Sequencing Center for Infectious Disease"/>
            <person name="Wu L."/>
            <person name="Ma J."/>
        </authorList>
    </citation>
    <scope>NUCLEOTIDE SEQUENCE [LARGE SCALE GENOMIC DNA]</scope>
    <source>
        <strain evidence="6">CGMCC 1.10131</strain>
    </source>
</reference>
<evidence type="ECO:0000259" key="2">
    <source>
        <dbReference type="Pfam" id="PF01523"/>
    </source>
</evidence>
<evidence type="ECO:0000259" key="3">
    <source>
        <dbReference type="Pfam" id="PF19289"/>
    </source>
</evidence>
<comment type="caution">
    <text evidence="5">The sequence shown here is derived from an EMBL/GenBank/DDBJ whole genome shotgun (WGS) entry which is preliminary data.</text>
</comment>
<feature type="domain" description="Metalloprotease TldD/E N-terminal" evidence="2">
    <location>
        <begin position="34"/>
        <end position="96"/>
    </location>
</feature>
<feature type="domain" description="Metalloprotease TldD/E C-terminal" evidence="3">
    <location>
        <begin position="236"/>
        <end position="444"/>
    </location>
</feature>
<name>A0ABQ1HYG7_9ALTE</name>
<dbReference type="PANTHER" id="PTHR43421:SF1">
    <property type="entry name" value="METALLOPROTEASE PMBA"/>
    <property type="match status" value="1"/>
</dbReference>
<dbReference type="InterPro" id="IPR036059">
    <property type="entry name" value="TldD/PmbA_sf"/>
</dbReference>
<proteinExistence type="inferred from homology"/>
<evidence type="ECO:0000256" key="1">
    <source>
        <dbReference type="ARBA" id="ARBA00005836"/>
    </source>
</evidence>
<dbReference type="InterPro" id="IPR002510">
    <property type="entry name" value="Metalloprtase-TldD/E_N"/>
</dbReference>
<protein>
    <submittedName>
        <fullName evidence="5">Peptidase PMbA</fullName>
    </submittedName>
</protein>
<evidence type="ECO:0000313" key="6">
    <source>
        <dbReference type="Proteomes" id="UP000651977"/>
    </source>
</evidence>
<comment type="similarity">
    <text evidence="1">Belongs to the peptidase U62 family.</text>
</comment>
<dbReference type="InterPro" id="IPR047657">
    <property type="entry name" value="PmbA"/>
</dbReference>